<accession>A0A4R3KVZ2</accession>
<comment type="caution">
    <text evidence="6">The sequence shown here is derived from an EMBL/GenBank/DDBJ whole genome shotgun (WGS) entry which is preliminary data.</text>
</comment>
<dbReference type="InterPro" id="IPR028989">
    <property type="entry name" value="RimP_N"/>
</dbReference>
<dbReference type="Pfam" id="PF02576">
    <property type="entry name" value="RimP_N"/>
    <property type="match status" value="1"/>
</dbReference>
<reference evidence="6 7" key="1">
    <citation type="submission" date="2019-03" db="EMBL/GenBank/DDBJ databases">
        <title>Genomic Encyclopedia of Type Strains, Phase IV (KMG-IV): sequencing the most valuable type-strain genomes for metagenomic binning, comparative biology and taxonomic classification.</title>
        <authorList>
            <person name="Goeker M."/>
        </authorList>
    </citation>
    <scope>NUCLEOTIDE SEQUENCE [LARGE SCALE GENOMIC DNA]</scope>
    <source>
        <strain evidence="6 7">DSM 21100</strain>
    </source>
</reference>
<dbReference type="Proteomes" id="UP000295807">
    <property type="component" value="Unassembled WGS sequence"/>
</dbReference>
<protein>
    <recommendedName>
        <fullName evidence="3">Ribosome maturation factor RimP</fullName>
    </recommendedName>
</protein>
<sequence>MDSIQRITELVEEKIAGTDLFIVEIRLQANRLQVFIDGDKGVSIEACAAVSRHVGHAIEEENLIEQAYTLEVSSPGLDAPLKLKRQFVKNTGRMLALKMQDGKRRTGRLVKVTEEAMVLEEKIKDERKKTVLVESELPFSEISEAKVTIN</sequence>
<dbReference type="InterPro" id="IPR035956">
    <property type="entry name" value="RimP_N_sf"/>
</dbReference>
<evidence type="ECO:0000256" key="3">
    <source>
        <dbReference type="HAMAP-Rule" id="MF_01077"/>
    </source>
</evidence>
<keyword evidence="1 3" id="KW-0963">Cytoplasm</keyword>
<name>A0A4R3KVZ2_9SPHI</name>
<evidence type="ECO:0000259" key="4">
    <source>
        <dbReference type="Pfam" id="PF02576"/>
    </source>
</evidence>
<dbReference type="OrthoDB" id="9789702at2"/>
<dbReference type="AlphaFoldDB" id="A0A4R3KVZ2"/>
<evidence type="ECO:0000256" key="1">
    <source>
        <dbReference type="ARBA" id="ARBA00022490"/>
    </source>
</evidence>
<dbReference type="HAMAP" id="MF_01077">
    <property type="entry name" value="RimP"/>
    <property type="match status" value="1"/>
</dbReference>
<comment type="similarity">
    <text evidence="3">Belongs to the RimP family.</text>
</comment>
<comment type="function">
    <text evidence="3">Required for maturation of 30S ribosomal subunits.</text>
</comment>
<evidence type="ECO:0000256" key="2">
    <source>
        <dbReference type="ARBA" id="ARBA00022517"/>
    </source>
</evidence>
<dbReference type="SUPFAM" id="SSF75420">
    <property type="entry name" value="YhbC-like, N-terminal domain"/>
    <property type="match status" value="1"/>
</dbReference>
<dbReference type="Pfam" id="PF17384">
    <property type="entry name" value="DUF150_C"/>
    <property type="match status" value="1"/>
</dbReference>
<feature type="domain" description="Ribosome maturation factor RimP N-terminal" evidence="4">
    <location>
        <begin position="16"/>
        <end position="78"/>
    </location>
</feature>
<dbReference type="InterPro" id="IPR028998">
    <property type="entry name" value="RimP_C"/>
</dbReference>
<evidence type="ECO:0000313" key="6">
    <source>
        <dbReference type="EMBL" id="TCS89899.1"/>
    </source>
</evidence>
<dbReference type="InterPro" id="IPR003728">
    <property type="entry name" value="Ribosome_maturation_RimP"/>
</dbReference>
<keyword evidence="2 3" id="KW-0690">Ribosome biogenesis</keyword>
<dbReference type="PANTHER" id="PTHR33867:SF1">
    <property type="entry name" value="RIBOSOME MATURATION FACTOR RIMP"/>
    <property type="match status" value="1"/>
</dbReference>
<keyword evidence="7" id="KW-1185">Reference proteome</keyword>
<dbReference type="GO" id="GO:0005829">
    <property type="term" value="C:cytosol"/>
    <property type="evidence" value="ECO:0007669"/>
    <property type="project" value="TreeGrafter"/>
</dbReference>
<dbReference type="RefSeq" id="WP_132127378.1">
    <property type="nucleotide sequence ID" value="NZ_CP042432.1"/>
</dbReference>
<evidence type="ECO:0000313" key="7">
    <source>
        <dbReference type="Proteomes" id="UP000295807"/>
    </source>
</evidence>
<feature type="domain" description="Ribosome maturation factor RimP C-terminal" evidence="5">
    <location>
        <begin position="81"/>
        <end position="149"/>
    </location>
</feature>
<organism evidence="6 7">
    <name type="scientific">Anseongella ginsenosidimutans</name>
    <dbReference type="NCBI Taxonomy" id="496056"/>
    <lineage>
        <taxon>Bacteria</taxon>
        <taxon>Pseudomonadati</taxon>
        <taxon>Bacteroidota</taxon>
        <taxon>Sphingobacteriia</taxon>
        <taxon>Sphingobacteriales</taxon>
        <taxon>Sphingobacteriaceae</taxon>
        <taxon>Anseongella</taxon>
    </lineage>
</organism>
<dbReference type="PANTHER" id="PTHR33867">
    <property type="entry name" value="RIBOSOME MATURATION FACTOR RIMP"/>
    <property type="match status" value="1"/>
</dbReference>
<dbReference type="GO" id="GO:0000028">
    <property type="term" value="P:ribosomal small subunit assembly"/>
    <property type="evidence" value="ECO:0007669"/>
    <property type="project" value="TreeGrafter"/>
</dbReference>
<dbReference type="Gene3D" id="3.30.300.70">
    <property type="entry name" value="RimP-like superfamily, N-terminal"/>
    <property type="match status" value="1"/>
</dbReference>
<dbReference type="EMBL" id="SMAD01000001">
    <property type="protein sequence ID" value="TCS89899.1"/>
    <property type="molecule type" value="Genomic_DNA"/>
</dbReference>
<dbReference type="GO" id="GO:0006412">
    <property type="term" value="P:translation"/>
    <property type="evidence" value="ECO:0007669"/>
    <property type="project" value="TreeGrafter"/>
</dbReference>
<proteinExistence type="inferred from homology"/>
<evidence type="ECO:0000259" key="5">
    <source>
        <dbReference type="Pfam" id="PF17384"/>
    </source>
</evidence>
<comment type="subcellular location">
    <subcellularLocation>
        <location evidence="3">Cytoplasm</location>
    </subcellularLocation>
</comment>
<gene>
    <name evidence="3" type="primary">rimP</name>
    <name evidence="6" type="ORF">EDD80_10196</name>
</gene>